<dbReference type="STRING" id="1077348.A0A2G8SV49"/>
<dbReference type="InterPro" id="IPR001461">
    <property type="entry name" value="Aspartic_peptidase_A1"/>
</dbReference>
<evidence type="ECO:0000256" key="5">
    <source>
        <dbReference type="PIRSR" id="PIRSR601461-1"/>
    </source>
</evidence>
<dbReference type="SUPFAM" id="SSF50630">
    <property type="entry name" value="Acid proteases"/>
    <property type="match status" value="1"/>
</dbReference>
<evidence type="ECO:0000256" key="1">
    <source>
        <dbReference type="ARBA" id="ARBA00007447"/>
    </source>
</evidence>
<evidence type="ECO:0000256" key="3">
    <source>
        <dbReference type="ARBA" id="ARBA00022750"/>
    </source>
</evidence>
<comment type="caution">
    <text evidence="7">The sequence shown here is derived from an EMBL/GenBank/DDBJ whole genome shotgun (WGS) entry which is preliminary data.</text>
</comment>
<dbReference type="PROSITE" id="PS51767">
    <property type="entry name" value="PEPTIDASE_A1"/>
    <property type="match status" value="1"/>
</dbReference>
<dbReference type="Pfam" id="PF00026">
    <property type="entry name" value="Asp"/>
    <property type="match status" value="1"/>
</dbReference>
<comment type="similarity">
    <text evidence="1">Belongs to the peptidase A1 family.</text>
</comment>
<dbReference type="InterPro" id="IPR034163">
    <property type="entry name" value="Aspergillopepsin-like_cat_dom"/>
</dbReference>
<sequence length="384" mass="41285">MSTKMLPLVRPQHYQGKRPSFQAAYARAANRYGFETGRNAGFAKRNGVVVKVKSKADKDTKHEVPATSIQNVKIGTPGVTLNLDFDTGSSDLWVWSSQIRNATKYKGHTIYNPAKSSTAKAADGSWNISYGDGSSASGNVYSETVTLGDLAIPGQAVELAKKLSSSFLQDSGNDGLLGLAWPSINTVYPRPVATPVENLINKKLIDPPVFTVKLGRGDTEAGFYSFGYIDTEVTSNALTYTSVDNSQGFWQVDSLSWSLGGATKERSGNTTILDTGTTLLLVSDDVVEEIYGAIEGATYDDEQGGYKFPTDATIPDVEFAVGDTLYKVNPKDIAFGDAGDGFVFGGIQSRGNLDFDIFGDVFLKSVYVVFNQGESTVGLAQRDD</sequence>
<organism evidence="7 8">
    <name type="scientific">Ganoderma sinense ZZ0214-1</name>
    <dbReference type="NCBI Taxonomy" id="1077348"/>
    <lineage>
        <taxon>Eukaryota</taxon>
        <taxon>Fungi</taxon>
        <taxon>Dikarya</taxon>
        <taxon>Basidiomycota</taxon>
        <taxon>Agaricomycotina</taxon>
        <taxon>Agaricomycetes</taxon>
        <taxon>Polyporales</taxon>
        <taxon>Polyporaceae</taxon>
        <taxon>Ganoderma</taxon>
    </lineage>
</organism>
<reference evidence="7 8" key="1">
    <citation type="journal article" date="2015" name="Sci. Rep.">
        <title>Chromosome-level genome map provides insights into diverse defense mechanisms in the medicinal fungus Ganoderma sinense.</title>
        <authorList>
            <person name="Zhu Y."/>
            <person name="Xu J."/>
            <person name="Sun C."/>
            <person name="Zhou S."/>
            <person name="Xu H."/>
            <person name="Nelson D.R."/>
            <person name="Qian J."/>
            <person name="Song J."/>
            <person name="Luo H."/>
            <person name="Xiang L."/>
            <person name="Li Y."/>
            <person name="Xu Z."/>
            <person name="Ji A."/>
            <person name="Wang L."/>
            <person name="Lu S."/>
            <person name="Hayward A."/>
            <person name="Sun W."/>
            <person name="Li X."/>
            <person name="Schwartz D.C."/>
            <person name="Wang Y."/>
            <person name="Chen S."/>
        </authorList>
    </citation>
    <scope>NUCLEOTIDE SEQUENCE [LARGE SCALE GENOMIC DNA]</scope>
    <source>
        <strain evidence="7 8">ZZ0214-1</strain>
    </source>
</reference>
<feature type="active site" evidence="5">
    <location>
        <position position="274"/>
    </location>
</feature>
<evidence type="ECO:0000256" key="2">
    <source>
        <dbReference type="ARBA" id="ARBA00022670"/>
    </source>
</evidence>
<accession>A0A2G8SV49</accession>
<evidence type="ECO:0000313" key="8">
    <source>
        <dbReference type="Proteomes" id="UP000230002"/>
    </source>
</evidence>
<dbReference type="EMBL" id="AYKW01000001">
    <property type="protein sequence ID" value="PIL37646.1"/>
    <property type="molecule type" value="Genomic_DNA"/>
</dbReference>
<dbReference type="GO" id="GO:0006508">
    <property type="term" value="P:proteolysis"/>
    <property type="evidence" value="ECO:0007669"/>
    <property type="project" value="UniProtKB-KW"/>
</dbReference>
<dbReference type="OrthoDB" id="2747330at2759"/>
<name>A0A2G8SV49_9APHY</name>
<dbReference type="PANTHER" id="PTHR47966:SF1">
    <property type="entry name" value="ASPARTYL PROTEINASE"/>
    <property type="match status" value="1"/>
</dbReference>
<dbReference type="PRINTS" id="PR00792">
    <property type="entry name" value="PEPSIN"/>
</dbReference>
<dbReference type="InterPro" id="IPR021109">
    <property type="entry name" value="Peptidase_aspartic_dom_sf"/>
</dbReference>
<evidence type="ECO:0000259" key="6">
    <source>
        <dbReference type="PROSITE" id="PS51767"/>
    </source>
</evidence>
<proteinExistence type="inferred from homology"/>
<dbReference type="PANTHER" id="PTHR47966">
    <property type="entry name" value="BETA-SITE APP-CLEAVING ENZYME, ISOFORM A-RELATED"/>
    <property type="match status" value="1"/>
</dbReference>
<dbReference type="GO" id="GO:0004190">
    <property type="term" value="F:aspartic-type endopeptidase activity"/>
    <property type="evidence" value="ECO:0007669"/>
    <property type="project" value="UniProtKB-KW"/>
</dbReference>
<keyword evidence="4" id="KW-0378">Hydrolase</keyword>
<dbReference type="Proteomes" id="UP000230002">
    <property type="component" value="Unassembled WGS sequence"/>
</dbReference>
<dbReference type="Gene3D" id="2.40.70.10">
    <property type="entry name" value="Acid Proteases"/>
    <property type="match status" value="2"/>
</dbReference>
<keyword evidence="8" id="KW-1185">Reference proteome</keyword>
<keyword evidence="2" id="KW-0645">Protease</keyword>
<dbReference type="AlphaFoldDB" id="A0A2G8SV49"/>
<dbReference type="CDD" id="cd06097">
    <property type="entry name" value="Aspergillopepsin_like"/>
    <property type="match status" value="1"/>
</dbReference>
<gene>
    <name evidence="7" type="ORF">GSI_01340</name>
</gene>
<evidence type="ECO:0000256" key="4">
    <source>
        <dbReference type="ARBA" id="ARBA00022801"/>
    </source>
</evidence>
<keyword evidence="3" id="KW-0064">Aspartyl protease</keyword>
<dbReference type="InterPro" id="IPR033121">
    <property type="entry name" value="PEPTIDASE_A1"/>
</dbReference>
<protein>
    <recommendedName>
        <fullName evidence="6">Peptidase A1 domain-containing protein</fullName>
    </recommendedName>
</protein>
<feature type="domain" description="Peptidase A1" evidence="6">
    <location>
        <begin position="68"/>
        <end position="380"/>
    </location>
</feature>
<evidence type="ECO:0000313" key="7">
    <source>
        <dbReference type="EMBL" id="PIL37646.1"/>
    </source>
</evidence>
<feature type="active site" evidence="5">
    <location>
        <position position="86"/>
    </location>
</feature>